<keyword evidence="2" id="KW-0238">DNA-binding</keyword>
<dbReference type="SMART" id="SM00354">
    <property type="entry name" value="HTH_LACI"/>
    <property type="match status" value="1"/>
</dbReference>
<gene>
    <name evidence="5" type="ORF">FYJ63_02130</name>
</gene>
<dbReference type="SUPFAM" id="SSF47413">
    <property type="entry name" value="lambda repressor-like DNA-binding domains"/>
    <property type="match status" value="1"/>
</dbReference>
<dbReference type="SUPFAM" id="SSF53822">
    <property type="entry name" value="Periplasmic binding protein-like I"/>
    <property type="match status" value="1"/>
</dbReference>
<dbReference type="GO" id="GO:0003700">
    <property type="term" value="F:DNA-binding transcription factor activity"/>
    <property type="evidence" value="ECO:0007669"/>
    <property type="project" value="TreeGrafter"/>
</dbReference>
<evidence type="ECO:0000256" key="2">
    <source>
        <dbReference type="ARBA" id="ARBA00023125"/>
    </source>
</evidence>
<dbReference type="EMBL" id="VUMY01000003">
    <property type="protein sequence ID" value="MST49059.1"/>
    <property type="molecule type" value="Genomic_DNA"/>
</dbReference>
<comment type="caution">
    <text evidence="5">The sequence shown here is derived from an EMBL/GenBank/DDBJ whole genome shotgun (WGS) entry which is preliminary data.</text>
</comment>
<dbReference type="PROSITE" id="PS00356">
    <property type="entry name" value="HTH_LACI_1"/>
    <property type="match status" value="1"/>
</dbReference>
<keyword evidence="6" id="KW-1185">Reference proteome</keyword>
<reference evidence="5 6" key="1">
    <citation type="submission" date="2019-08" db="EMBL/GenBank/DDBJ databases">
        <title>In-depth cultivation of the pig gut microbiome towards novel bacterial diversity and tailored functional studies.</title>
        <authorList>
            <person name="Wylensek D."/>
            <person name="Hitch T.C.A."/>
            <person name="Clavel T."/>
        </authorList>
    </citation>
    <scope>NUCLEOTIDE SEQUENCE [LARGE SCALE GENOMIC DNA]</scope>
    <source>
        <strain evidence="5 6">RF-GAM-744-WT-7</strain>
    </source>
</reference>
<dbReference type="PROSITE" id="PS50932">
    <property type="entry name" value="HTH_LACI_2"/>
    <property type="match status" value="1"/>
</dbReference>
<organism evidence="5 6">
    <name type="scientific">Mobiluncus porci</name>
    <dbReference type="NCBI Taxonomy" id="2652278"/>
    <lineage>
        <taxon>Bacteria</taxon>
        <taxon>Bacillati</taxon>
        <taxon>Actinomycetota</taxon>
        <taxon>Actinomycetes</taxon>
        <taxon>Actinomycetales</taxon>
        <taxon>Actinomycetaceae</taxon>
        <taxon>Mobiluncus</taxon>
    </lineage>
</organism>
<evidence type="ECO:0000256" key="3">
    <source>
        <dbReference type="ARBA" id="ARBA00023163"/>
    </source>
</evidence>
<dbReference type="InterPro" id="IPR010982">
    <property type="entry name" value="Lambda_DNA-bd_dom_sf"/>
</dbReference>
<name>A0A7K0K0W2_9ACTO</name>
<evidence type="ECO:0000259" key="4">
    <source>
        <dbReference type="PROSITE" id="PS50932"/>
    </source>
</evidence>
<evidence type="ECO:0000313" key="5">
    <source>
        <dbReference type="EMBL" id="MST49059.1"/>
    </source>
</evidence>
<dbReference type="Proteomes" id="UP000442535">
    <property type="component" value="Unassembled WGS sequence"/>
</dbReference>
<evidence type="ECO:0000256" key="1">
    <source>
        <dbReference type="ARBA" id="ARBA00023015"/>
    </source>
</evidence>
<evidence type="ECO:0000313" key="6">
    <source>
        <dbReference type="Proteomes" id="UP000442535"/>
    </source>
</evidence>
<dbReference type="InterPro" id="IPR000843">
    <property type="entry name" value="HTH_LacI"/>
</dbReference>
<dbReference type="Pfam" id="PF00356">
    <property type="entry name" value="LacI"/>
    <property type="match status" value="1"/>
</dbReference>
<dbReference type="CDD" id="cd01392">
    <property type="entry name" value="HTH_LacI"/>
    <property type="match status" value="1"/>
</dbReference>
<dbReference type="GO" id="GO:0000976">
    <property type="term" value="F:transcription cis-regulatory region binding"/>
    <property type="evidence" value="ECO:0007669"/>
    <property type="project" value="TreeGrafter"/>
</dbReference>
<proteinExistence type="predicted"/>
<dbReference type="Gene3D" id="3.40.50.2300">
    <property type="match status" value="2"/>
</dbReference>
<dbReference type="InterPro" id="IPR046335">
    <property type="entry name" value="LacI/GalR-like_sensor"/>
</dbReference>
<sequence>MKRKQRATIKDVACAAGVGIVTVSRALNGKVGVSEATRERIQQIATELDYEPNRHAQFLKLTASRSIAVFVKGLDNQLFSPILNILEHEIRERDYLLNVVAVPHWADEFAQAVKIVEEDSISGVVFLGGRFQHNASYFDKLKVPLVLSTMSGANQALKDRYSSVAVDDYGESRRIVEYLLSLGHRRIAIIGSGMEDFSVGRLRLEGYLDAMENAGITPLPSWQRSFDARADTPYNFSTGYHITLDLLKEAPEVTAIFSVADVMAIGALRAASEMGRRVPEDLSIFGFDGIPVGRYLVPKLSTLEQPVEEIARLTCELLFDSIEGKAPRHVTVPGIPHCDATVGPVAEVL</sequence>
<protein>
    <submittedName>
        <fullName evidence="5">LacI family transcriptional regulator</fullName>
    </submittedName>
</protein>
<accession>A0A7K0K0W2</accession>
<dbReference type="Pfam" id="PF13377">
    <property type="entry name" value="Peripla_BP_3"/>
    <property type="match status" value="1"/>
</dbReference>
<dbReference type="InterPro" id="IPR028082">
    <property type="entry name" value="Peripla_BP_I"/>
</dbReference>
<dbReference type="RefSeq" id="WP_154543363.1">
    <property type="nucleotide sequence ID" value="NZ_VUMY01000003.1"/>
</dbReference>
<dbReference type="CDD" id="cd06267">
    <property type="entry name" value="PBP1_LacI_sugar_binding-like"/>
    <property type="match status" value="1"/>
</dbReference>
<dbReference type="PANTHER" id="PTHR30146:SF109">
    <property type="entry name" value="HTH-TYPE TRANSCRIPTIONAL REGULATOR GALS"/>
    <property type="match status" value="1"/>
</dbReference>
<dbReference type="Gene3D" id="1.10.260.40">
    <property type="entry name" value="lambda repressor-like DNA-binding domains"/>
    <property type="match status" value="1"/>
</dbReference>
<keyword evidence="3" id="KW-0804">Transcription</keyword>
<dbReference type="AlphaFoldDB" id="A0A7K0K0W2"/>
<keyword evidence="1" id="KW-0805">Transcription regulation</keyword>
<feature type="domain" description="HTH lacI-type" evidence="4">
    <location>
        <begin position="7"/>
        <end position="61"/>
    </location>
</feature>
<dbReference type="PANTHER" id="PTHR30146">
    <property type="entry name" value="LACI-RELATED TRANSCRIPTIONAL REPRESSOR"/>
    <property type="match status" value="1"/>
</dbReference>